<dbReference type="RefSeq" id="WP_024902442.1">
    <property type="nucleotide sequence ID" value="NZ_CADFGU010000001.1"/>
</dbReference>
<accession>A0A0F5JTG5</accession>
<keyword evidence="2" id="KW-0732">Signal</keyword>
<dbReference type="STRING" id="28092.WM40_25180"/>
<comment type="caution">
    <text evidence="3">The sequence shown here is derived from an EMBL/GenBank/DDBJ whole genome shotgun (WGS) entry which is preliminary data.</text>
</comment>
<sequence length="123" mass="13279">MPFLSHLRRFWSVAMCALCSTYVLISPEAGARPNDHPIDATTRPAPPASSAKQTGRIGPNGIAHPPPNKSSRGMVREPPVSPTESRMVHDPAPRTRDMLSGAPQTNGGAHQDQHRRPADTTDE</sequence>
<keyword evidence="4" id="KW-1185">Reference proteome</keyword>
<evidence type="ECO:0000256" key="2">
    <source>
        <dbReference type="SAM" id="SignalP"/>
    </source>
</evidence>
<reference evidence="3 4" key="1">
    <citation type="submission" date="2015-03" db="EMBL/GenBank/DDBJ databases">
        <title>Draft Genome Sequence of Burkholderia andropogonis type strain ICMP2807, isolated from Sorghum bicolor.</title>
        <authorList>
            <person name="Lopes-Santos L."/>
            <person name="Castro D.B."/>
            <person name="Ottoboni L.M."/>
            <person name="Park D."/>
            <person name="Weirc B.S."/>
            <person name="Destefano S.A."/>
        </authorList>
    </citation>
    <scope>NUCLEOTIDE SEQUENCE [LARGE SCALE GENOMIC DNA]</scope>
    <source>
        <strain evidence="3 4">ICMP2807</strain>
    </source>
</reference>
<feature type="region of interest" description="Disordered" evidence="1">
    <location>
        <begin position="28"/>
        <end position="123"/>
    </location>
</feature>
<feature type="chain" id="PRO_5002490071" description="Lipoprotein" evidence="2">
    <location>
        <begin position="32"/>
        <end position="123"/>
    </location>
</feature>
<feature type="signal peptide" evidence="2">
    <location>
        <begin position="1"/>
        <end position="31"/>
    </location>
</feature>
<dbReference type="AlphaFoldDB" id="A0A0F5JTG5"/>
<evidence type="ECO:0000313" key="3">
    <source>
        <dbReference type="EMBL" id="KKB61098.1"/>
    </source>
</evidence>
<evidence type="ECO:0000313" key="4">
    <source>
        <dbReference type="Proteomes" id="UP000033618"/>
    </source>
</evidence>
<gene>
    <name evidence="3" type="ORF">WM40_25180</name>
</gene>
<evidence type="ECO:0000256" key="1">
    <source>
        <dbReference type="SAM" id="MobiDB-lite"/>
    </source>
</evidence>
<dbReference type="PATRIC" id="fig|28092.6.peg.5945"/>
<name>A0A0F5JTG5_9BURK</name>
<feature type="compositionally biased region" description="Basic and acidic residues" evidence="1">
    <location>
        <begin position="111"/>
        <end position="123"/>
    </location>
</feature>
<organism evidence="3 4">
    <name type="scientific">Robbsia andropogonis</name>
    <dbReference type="NCBI Taxonomy" id="28092"/>
    <lineage>
        <taxon>Bacteria</taxon>
        <taxon>Pseudomonadati</taxon>
        <taxon>Pseudomonadota</taxon>
        <taxon>Betaproteobacteria</taxon>
        <taxon>Burkholderiales</taxon>
        <taxon>Burkholderiaceae</taxon>
        <taxon>Robbsia</taxon>
    </lineage>
</organism>
<dbReference type="EMBL" id="LAQU01000072">
    <property type="protein sequence ID" value="KKB61098.1"/>
    <property type="molecule type" value="Genomic_DNA"/>
</dbReference>
<protein>
    <recommendedName>
        <fullName evidence="5">Lipoprotein</fullName>
    </recommendedName>
</protein>
<feature type="compositionally biased region" description="Basic and acidic residues" evidence="1">
    <location>
        <begin position="86"/>
        <end position="97"/>
    </location>
</feature>
<dbReference type="Proteomes" id="UP000033618">
    <property type="component" value="Unassembled WGS sequence"/>
</dbReference>
<proteinExistence type="predicted"/>
<evidence type="ECO:0008006" key="5">
    <source>
        <dbReference type="Google" id="ProtNLM"/>
    </source>
</evidence>